<dbReference type="PANTHER" id="PTHR31793">
    <property type="entry name" value="4-HYDROXYBENZOYL-COA THIOESTERASE FAMILY MEMBER"/>
    <property type="match status" value="1"/>
</dbReference>
<dbReference type="SUPFAM" id="SSF54637">
    <property type="entry name" value="Thioesterase/thiol ester dehydrase-isomerase"/>
    <property type="match status" value="1"/>
</dbReference>
<gene>
    <name evidence="4" type="ORF">SAMN04487962_10973</name>
</gene>
<keyword evidence="5" id="KW-1185">Reference proteome</keyword>
<dbReference type="GO" id="GO:0047617">
    <property type="term" value="F:fatty acyl-CoA hydrolase activity"/>
    <property type="evidence" value="ECO:0007669"/>
    <property type="project" value="TreeGrafter"/>
</dbReference>
<reference evidence="5" key="1">
    <citation type="submission" date="2016-10" db="EMBL/GenBank/DDBJ databases">
        <authorList>
            <person name="Varghese N."/>
            <person name="Submissions S."/>
        </authorList>
    </citation>
    <scope>NUCLEOTIDE SEQUENCE [LARGE SCALE GENOMIC DNA]</scope>
    <source>
        <strain evidence="5">CGMCC 1.6489</strain>
    </source>
</reference>
<organism evidence="4 5">
    <name type="scientific">Marinobacter segnicrescens</name>
    <dbReference type="NCBI Taxonomy" id="430453"/>
    <lineage>
        <taxon>Bacteria</taxon>
        <taxon>Pseudomonadati</taxon>
        <taxon>Pseudomonadota</taxon>
        <taxon>Gammaproteobacteria</taxon>
        <taxon>Pseudomonadales</taxon>
        <taxon>Marinobacteraceae</taxon>
        <taxon>Marinobacter</taxon>
    </lineage>
</organism>
<dbReference type="CDD" id="cd00586">
    <property type="entry name" value="4HBT"/>
    <property type="match status" value="1"/>
</dbReference>
<evidence type="ECO:0000313" key="4">
    <source>
        <dbReference type="EMBL" id="SET41919.1"/>
    </source>
</evidence>
<dbReference type="InterPro" id="IPR050563">
    <property type="entry name" value="4-hydroxybenzoyl-CoA_TE"/>
</dbReference>
<sequence length="147" mass="16464">MSDNPMEFRFRVRYAECDAQQVVFNARYADYVDIAVNEYIRAVFGHYQNMLDAGLDMQVVSMTLNWSAPAHFDDVLCARISVKRLGNTSFTLEVNFVRYPDASPIATADVVYVMIDPATSSKKTIPDDVRERMVTAGQGVVVSHAGE</sequence>
<evidence type="ECO:0000259" key="3">
    <source>
        <dbReference type="Pfam" id="PF03061"/>
    </source>
</evidence>
<dbReference type="Gene3D" id="3.10.129.10">
    <property type="entry name" value="Hotdog Thioesterase"/>
    <property type="match status" value="1"/>
</dbReference>
<proteinExistence type="inferred from homology"/>
<dbReference type="NCBIfam" id="TIGR00051">
    <property type="entry name" value="YbgC/FadM family acyl-CoA thioesterase"/>
    <property type="match status" value="1"/>
</dbReference>
<dbReference type="EMBL" id="FOHZ01000009">
    <property type="protein sequence ID" value="SET41919.1"/>
    <property type="molecule type" value="Genomic_DNA"/>
</dbReference>
<comment type="similarity">
    <text evidence="1">Belongs to the 4-hydroxybenzoyl-CoA thioesterase family.</text>
</comment>
<dbReference type="OrthoDB" id="9799036at2"/>
<evidence type="ECO:0000313" key="5">
    <source>
        <dbReference type="Proteomes" id="UP000198762"/>
    </source>
</evidence>
<dbReference type="InterPro" id="IPR006684">
    <property type="entry name" value="YbgC/YbaW"/>
</dbReference>
<dbReference type="PANTHER" id="PTHR31793:SF27">
    <property type="entry name" value="NOVEL THIOESTERASE SUPERFAMILY DOMAIN AND SAPOSIN A-TYPE DOMAIN CONTAINING PROTEIN (0610012H03RIK)"/>
    <property type="match status" value="1"/>
</dbReference>
<dbReference type="STRING" id="430453.SAMN04487962_10973"/>
<dbReference type="Proteomes" id="UP000198762">
    <property type="component" value="Unassembled WGS sequence"/>
</dbReference>
<dbReference type="RefSeq" id="WP_091851653.1">
    <property type="nucleotide sequence ID" value="NZ_FOHZ01000009.1"/>
</dbReference>
<dbReference type="AlphaFoldDB" id="A0A1I0EAN0"/>
<evidence type="ECO:0000256" key="1">
    <source>
        <dbReference type="ARBA" id="ARBA00005953"/>
    </source>
</evidence>
<protein>
    <submittedName>
        <fullName evidence="4">Acyl-CoA thioester hydrolase</fullName>
    </submittedName>
</protein>
<name>A0A1I0EAN0_9GAMM</name>
<dbReference type="PIRSF" id="PIRSF003230">
    <property type="entry name" value="YbgC"/>
    <property type="match status" value="1"/>
</dbReference>
<dbReference type="Pfam" id="PF03061">
    <property type="entry name" value="4HBT"/>
    <property type="match status" value="1"/>
</dbReference>
<evidence type="ECO:0000256" key="2">
    <source>
        <dbReference type="ARBA" id="ARBA00022801"/>
    </source>
</evidence>
<keyword evidence="2 4" id="KW-0378">Hydrolase</keyword>
<accession>A0A1I0EAN0</accession>
<feature type="domain" description="Thioesterase" evidence="3">
    <location>
        <begin position="21"/>
        <end position="101"/>
    </location>
</feature>
<dbReference type="InterPro" id="IPR029069">
    <property type="entry name" value="HotDog_dom_sf"/>
</dbReference>
<dbReference type="InterPro" id="IPR006683">
    <property type="entry name" value="Thioestr_dom"/>
</dbReference>